<dbReference type="FunFam" id="4.10.280.10:FF:000032">
    <property type="entry name" value="Transcription factor bHLH123 family"/>
    <property type="match status" value="1"/>
</dbReference>
<dbReference type="EMBL" id="JBEDUW010000006">
    <property type="protein sequence ID" value="KAK9923402.1"/>
    <property type="molecule type" value="Genomic_DNA"/>
</dbReference>
<name>A0AAW1WJB4_RUBAR</name>
<dbReference type="CDD" id="cd11393">
    <property type="entry name" value="bHLH_AtbHLH_like"/>
    <property type="match status" value="1"/>
</dbReference>
<dbReference type="GO" id="GO:0000978">
    <property type="term" value="F:RNA polymerase II cis-regulatory region sequence-specific DNA binding"/>
    <property type="evidence" value="ECO:0007669"/>
    <property type="project" value="TreeGrafter"/>
</dbReference>
<evidence type="ECO:0000256" key="6">
    <source>
        <dbReference type="ARBA" id="ARBA00023242"/>
    </source>
</evidence>
<keyword evidence="5" id="KW-0804">Transcription</keyword>
<keyword evidence="3" id="KW-0805">Transcription regulation</keyword>
<keyword evidence="6" id="KW-0539">Nucleus</keyword>
<evidence type="ECO:0000259" key="8">
    <source>
        <dbReference type="PROSITE" id="PS50888"/>
    </source>
</evidence>
<dbReference type="InterPro" id="IPR045239">
    <property type="entry name" value="bHLH95_bHLH"/>
</dbReference>
<evidence type="ECO:0000256" key="5">
    <source>
        <dbReference type="ARBA" id="ARBA00023163"/>
    </source>
</evidence>
<evidence type="ECO:0000313" key="10">
    <source>
        <dbReference type="Proteomes" id="UP001457282"/>
    </source>
</evidence>
<dbReference type="InterPro" id="IPR011598">
    <property type="entry name" value="bHLH_dom"/>
</dbReference>
<dbReference type="PROSITE" id="PS50888">
    <property type="entry name" value="BHLH"/>
    <property type="match status" value="1"/>
</dbReference>
<dbReference type="PANTHER" id="PTHR16223">
    <property type="entry name" value="TRANSCRIPTION FACTOR BHLH83-RELATED"/>
    <property type="match status" value="1"/>
</dbReference>
<sequence>MMAGNPNWWSMHPPSSIFPSPYVHGSTNSLPQLNSFPDQHNLEPPQSWSQLLLGGLSGEDQDSFGNLSHFPPKRLENWEDHQQILIPQYPRVNPVVESNIIKQEVNSQNTSNLCDGGHEEFQAPYNNRPSWSPVQINMPVSSPRSCVTSLSSNNILDFSYNQKNQHADHSSECNSPPTGGMCKKARVQPSSSQPPLKVRKEKLGDRITALHQIVSPFGKTDTASVLLEAIGYIRFLQSQIEALSSPYLGNASKNMRNNPHSERNCVFPEDPGQLLNDNCSLKRKGTPNQNVGGDINIGADYWAPAGSGF</sequence>
<evidence type="ECO:0000256" key="1">
    <source>
        <dbReference type="ARBA" id="ARBA00004123"/>
    </source>
</evidence>
<dbReference type="AlphaFoldDB" id="A0AAW1WJB4"/>
<gene>
    <name evidence="9" type="ORF">M0R45_031824</name>
</gene>
<proteinExistence type="predicted"/>
<dbReference type="SUPFAM" id="SSF47459">
    <property type="entry name" value="HLH, helix-loop-helix DNA-binding domain"/>
    <property type="match status" value="1"/>
</dbReference>
<feature type="domain" description="BHLH" evidence="8">
    <location>
        <begin position="187"/>
        <end position="236"/>
    </location>
</feature>
<keyword evidence="10" id="KW-1185">Reference proteome</keyword>
<dbReference type="GO" id="GO:0046983">
    <property type="term" value="F:protein dimerization activity"/>
    <property type="evidence" value="ECO:0007669"/>
    <property type="project" value="InterPro"/>
</dbReference>
<evidence type="ECO:0000256" key="2">
    <source>
        <dbReference type="ARBA" id="ARBA00011738"/>
    </source>
</evidence>
<dbReference type="PANTHER" id="PTHR16223:SF53">
    <property type="entry name" value="TRANSCRIPTION FACTOR BHLH68-LIKE"/>
    <property type="match status" value="1"/>
</dbReference>
<evidence type="ECO:0000313" key="9">
    <source>
        <dbReference type="EMBL" id="KAK9923402.1"/>
    </source>
</evidence>
<dbReference type="InterPro" id="IPR045843">
    <property type="entry name" value="IND-like"/>
</dbReference>
<dbReference type="InterPro" id="IPR036638">
    <property type="entry name" value="HLH_DNA-bd_sf"/>
</dbReference>
<comment type="caution">
    <text evidence="9">The sequence shown here is derived from an EMBL/GenBank/DDBJ whole genome shotgun (WGS) entry which is preliminary data.</text>
</comment>
<dbReference type="GO" id="GO:0000981">
    <property type="term" value="F:DNA-binding transcription factor activity, RNA polymerase II-specific"/>
    <property type="evidence" value="ECO:0007669"/>
    <property type="project" value="TreeGrafter"/>
</dbReference>
<comment type="subunit">
    <text evidence="2">Homodimer.</text>
</comment>
<feature type="region of interest" description="Disordered" evidence="7">
    <location>
        <begin position="163"/>
        <end position="196"/>
    </location>
</feature>
<comment type="subcellular location">
    <subcellularLocation>
        <location evidence="1">Nucleus</location>
    </subcellularLocation>
</comment>
<dbReference type="Proteomes" id="UP001457282">
    <property type="component" value="Unassembled WGS sequence"/>
</dbReference>
<organism evidence="9 10">
    <name type="scientific">Rubus argutus</name>
    <name type="common">Southern blackberry</name>
    <dbReference type="NCBI Taxonomy" id="59490"/>
    <lineage>
        <taxon>Eukaryota</taxon>
        <taxon>Viridiplantae</taxon>
        <taxon>Streptophyta</taxon>
        <taxon>Embryophyta</taxon>
        <taxon>Tracheophyta</taxon>
        <taxon>Spermatophyta</taxon>
        <taxon>Magnoliopsida</taxon>
        <taxon>eudicotyledons</taxon>
        <taxon>Gunneridae</taxon>
        <taxon>Pentapetalae</taxon>
        <taxon>rosids</taxon>
        <taxon>fabids</taxon>
        <taxon>Rosales</taxon>
        <taxon>Rosaceae</taxon>
        <taxon>Rosoideae</taxon>
        <taxon>Rosoideae incertae sedis</taxon>
        <taxon>Rubus</taxon>
    </lineage>
</organism>
<protein>
    <recommendedName>
        <fullName evidence="8">BHLH domain-containing protein</fullName>
    </recommendedName>
</protein>
<dbReference type="GO" id="GO:0005634">
    <property type="term" value="C:nucleus"/>
    <property type="evidence" value="ECO:0007669"/>
    <property type="project" value="UniProtKB-SubCell"/>
</dbReference>
<dbReference type="Gene3D" id="4.10.280.10">
    <property type="entry name" value="Helix-loop-helix DNA-binding domain"/>
    <property type="match status" value="1"/>
</dbReference>
<keyword evidence="4" id="KW-0238">DNA-binding</keyword>
<reference evidence="9 10" key="1">
    <citation type="journal article" date="2023" name="G3 (Bethesda)">
        <title>A chromosome-length genome assembly and annotation of blackberry (Rubus argutus, cv. 'Hillquist').</title>
        <authorList>
            <person name="Bruna T."/>
            <person name="Aryal R."/>
            <person name="Dudchenko O."/>
            <person name="Sargent D.J."/>
            <person name="Mead D."/>
            <person name="Buti M."/>
            <person name="Cavallini A."/>
            <person name="Hytonen T."/>
            <person name="Andres J."/>
            <person name="Pham M."/>
            <person name="Weisz D."/>
            <person name="Mascagni F."/>
            <person name="Usai G."/>
            <person name="Natali L."/>
            <person name="Bassil N."/>
            <person name="Fernandez G.E."/>
            <person name="Lomsadze A."/>
            <person name="Armour M."/>
            <person name="Olukolu B."/>
            <person name="Poorten T."/>
            <person name="Britton C."/>
            <person name="Davik J."/>
            <person name="Ashrafi H."/>
            <person name="Aiden E.L."/>
            <person name="Borodovsky M."/>
            <person name="Worthington M."/>
        </authorList>
    </citation>
    <scope>NUCLEOTIDE SEQUENCE [LARGE SCALE GENOMIC DNA]</scope>
    <source>
        <strain evidence="9">PI 553951</strain>
    </source>
</reference>
<evidence type="ECO:0000256" key="7">
    <source>
        <dbReference type="SAM" id="MobiDB-lite"/>
    </source>
</evidence>
<evidence type="ECO:0000256" key="4">
    <source>
        <dbReference type="ARBA" id="ARBA00023125"/>
    </source>
</evidence>
<evidence type="ECO:0000256" key="3">
    <source>
        <dbReference type="ARBA" id="ARBA00023015"/>
    </source>
</evidence>
<accession>A0AAW1WJB4</accession>